<proteinExistence type="predicted"/>
<dbReference type="RefSeq" id="WP_062124319.1">
    <property type="nucleotide sequence ID" value="NZ_LRBG01000003.1"/>
</dbReference>
<dbReference type="GO" id="GO:0016491">
    <property type="term" value="F:oxidoreductase activity"/>
    <property type="evidence" value="ECO:0007669"/>
    <property type="project" value="InterPro"/>
</dbReference>
<dbReference type="OrthoDB" id="9772407at2"/>
<dbReference type="Gene3D" id="3.20.20.100">
    <property type="entry name" value="NADP-dependent oxidoreductase domain"/>
    <property type="match status" value="1"/>
</dbReference>
<evidence type="ECO:0000313" key="3">
    <source>
        <dbReference type="Proteomes" id="UP000075613"/>
    </source>
</evidence>
<gene>
    <name evidence="2" type="ORF">CI15_03395</name>
</gene>
<protein>
    <submittedName>
        <fullName evidence="2">Aldo/keto reductase</fullName>
    </submittedName>
</protein>
<dbReference type="PANTHER" id="PTHR43638:SF3">
    <property type="entry name" value="ALDEHYDE REDUCTASE"/>
    <property type="match status" value="1"/>
</dbReference>
<feature type="domain" description="NADP-dependent oxidoreductase" evidence="1">
    <location>
        <begin position="19"/>
        <end position="267"/>
    </location>
</feature>
<comment type="caution">
    <text evidence="2">The sequence shown here is derived from an EMBL/GenBank/DDBJ whole genome shotgun (WGS) entry which is preliminary data.</text>
</comment>
<dbReference type="AlphaFoldDB" id="A0A149PYY6"/>
<dbReference type="STRING" id="1399968.CI15_03395"/>
<evidence type="ECO:0000313" key="2">
    <source>
        <dbReference type="EMBL" id="KXU90268.1"/>
    </source>
</evidence>
<dbReference type="InterPro" id="IPR036812">
    <property type="entry name" value="NAD(P)_OxRdtase_dom_sf"/>
</dbReference>
<keyword evidence="3" id="KW-1185">Reference proteome</keyword>
<name>A0A149PYY6_9BURK</name>
<dbReference type="InterPro" id="IPR023210">
    <property type="entry name" value="NADP_OxRdtase_dom"/>
</dbReference>
<dbReference type="CDD" id="cd19138">
    <property type="entry name" value="AKR_YeaE"/>
    <property type="match status" value="1"/>
</dbReference>
<dbReference type="InterPro" id="IPR020471">
    <property type="entry name" value="AKR"/>
</dbReference>
<dbReference type="Pfam" id="PF00248">
    <property type="entry name" value="Aldo_ket_red"/>
    <property type="match status" value="1"/>
</dbReference>
<accession>A0A149PYY6</accession>
<evidence type="ECO:0000259" key="1">
    <source>
        <dbReference type="Pfam" id="PF00248"/>
    </source>
</evidence>
<dbReference type="SUPFAM" id="SSF51430">
    <property type="entry name" value="NAD(P)-linked oxidoreductase"/>
    <property type="match status" value="1"/>
</dbReference>
<dbReference type="PANTHER" id="PTHR43638">
    <property type="entry name" value="OXIDOREDUCTASE, ALDO/KETO REDUCTASE FAMILY PROTEIN"/>
    <property type="match status" value="1"/>
</dbReference>
<organism evidence="2 3">
    <name type="scientific">Paraburkholderia monticola</name>
    <dbReference type="NCBI Taxonomy" id="1399968"/>
    <lineage>
        <taxon>Bacteria</taxon>
        <taxon>Pseudomonadati</taxon>
        <taxon>Pseudomonadota</taxon>
        <taxon>Betaproteobacteria</taxon>
        <taxon>Burkholderiales</taxon>
        <taxon>Burkholderiaceae</taxon>
        <taxon>Paraburkholderia</taxon>
    </lineage>
</organism>
<sequence length="281" mass="30532">MTSDIASVSLPGGERIPALGQGTWEMGEQRAQRAAEIDALRCGIELGMTLIDTAEMYGDGATESLLGEALAGLRDKVFLVSKVYPHNASRRGVIAACEQSLKRLKTDRLDLYLLHWPGSVPLAETVDGFEALRAAGKIRHWGVSNFDTDDMEELVATPGGDACATNQILYNVARRGPEFDLLPWLAARGMPAMAYSPVDHARLPKRSPLDDIADARGVSVFQVALAWVLGKSNVCAIPKAARVEHVRDNHRTSQMVLEAGELAALDAYFKPPRGKRALEML</sequence>
<dbReference type="PRINTS" id="PR00069">
    <property type="entry name" value="ALDKETRDTASE"/>
</dbReference>
<dbReference type="Proteomes" id="UP000075613">
    <property type="component" value="Unassembled WGS sequence"/>
</dbReference>
<dbReference type="EMBL" id="LRBG01000003">
    <property type="protein sequence ID" value="KXU90268.1"/>
    <property type="molecule type" value="Genomic_DNA"/>
</dbReference>
<reference evidence="2 3" key="1">
    <citation type="journal article" date="2015" name="Int. J. Syst. Evol. Microbiol.">
        <title>Burkholderia monticola sp. nov., isolated from mountain soil.</title>
        <authorList>
            <person name="Baek I."/>
            <person name="Seo B."/>
            <person name="Lee I."/>
            <person name="Yi H."/>
            <person name="Chun J."/>
        </authorList>
    </citation>
    <scope>NUCLEOTIDE SEQUENCE [LARGE SCALE GENOMIC DNA]</scope>
    <source>
        <strain evidence="2 3">JC2948</strain>
    </source>
</reference>